<dbReference type="EMBL" id="JACYWE010000002">
    <property type="protein sequence ID" value="MBD8505861.1"/>
    <property type="molecule type" value="Genomic_DNA"/>
</dbReference>
<proteinExistence type="predicted"/>
<keyword evidence="4" id="KW-1185">Reference proteome</keyword>
<gene>
    <name evidence="3" type="ORF">HT102_05110</name>
</gene>
<evidence type="ECO:0000259" key="2">
    <source>
        <dbReference type="Pfam" id="PF14340"/>
    </source>
</evidence>
<keyword evidence="1" id="KW-0812">Transmembrane</keyword>
<comment type="caution">
    <text evidence="3">The sequence shown here is derived from an EMBL/GenBank/DDBJ whole genome shotgun (WGS) entry which is preliminary data.</text>
</comment>
<evidence type="ECO:0000256" key="1">
    <source>
        <dbReference type="SAM" id="Phobius"/>
    </source>
</evidence>
<dbReference type="AlphaFoldDB" id="A0A927JB60"/>
<keyword evidence="1" id="KW-1133">Transmembrane helix</keyword>
<evidence type="ECO:0000313" key="4">
    <source>
        <dbReference type="Proteomes" id="UP000642993"/>
    </source>
</evidence>
<dbReference type="InterPro" id="IPR025508">
    <property type="entry name" value="DUF4395"/>
</dbReference>
<dbReference type="Proteomes" id="UP000642993">
    <property type="component" value="Unassembled WGS sequence"/>
</dbReference>
<protein>
    <submittedName>
        <fullName evidence="3">DUF4395 domain-containing protein</fullName>
    </submittedName>
</protein>
<keyword evidence="1" id="KW-0472">Membrane</keyword>
<reference evidence="3" key="1">
    <citation type="submission" date="2020-09" db="EMBL/GenBank/DDBJ databases">
        <title>Hoyosella lacisalsi sp. nov., a halotolerant actinobacterium isolated from soil of Lake Gudzhirganskoe.</title>
        <authorList>
            <person name="Yang Q."/>
            <person name="Guo P.Y."/>
            <person name="Liu S.W."/>
            <person name="Li F.N."/>
            <person name="Sun C.H."/>
        </authorList>
    </citation>
    <scope>NUCLEOTIDE SEQUENCE</scope>
    <source>
        <strain evidence="3">G463</strain>
    </source>
</reference>
<name>A0A927JB60_9ACTN</name>
<evidence type="ECO:0000313" key="3">
    <source>
        <dbReference type="EMBL" id="MBD8505861.1"/>
    </source>
</evidence>
<feature type="transmembrane region" description="Helical" evidence="1">
    <location>
        <begin position="114"/>
        <end position="137"/>
    </location>
</feature>
<feature type="domain" description="DUF4395" evidence="2">
    <location>
        <begin position="10"/>
        <end position="139"/>
    </location>
</feature>
<organism evidence="3 4">
    <name type="scientific">Lolliginicoccus lacisalsi</name>
    <dbReference type="NCBI Taxonomy" id="2742202"/>
    <lineage>
        <taxon>Bacteria</taxon>
        <taxon>Bacillati</taxon>
        <taxon>Actinomycetota</taxon>
        <taxon>Actinomycetes</taxon>
        <taxon>Mycobacteriales</taxon>
        <taxon>Hoyosellaceae</taxon>
        <taxon>Lolliginicoccus</taxon>
    </lineage>
</organism>
<accession>A0A927JB60</accession>
<feature type="transmembrane region" description="Helical" evidence="1">
    <location>
        <begin position="84"/>
        <end position="108"/>
    </location>
</feature>
<dbReference type="RefSeq" id="WP_192038315.1">
    <property type="nucleotide sequence ID" value="NZ_JACYWE010000002.1"/>
</dbReference>
<feature type="transmembrane region" description="Helical" evidence="1">
    <location>
        <begin position="20"/>
        <end position="45"/>
    </location>
</feature>
<sequence length="149" mass="15331">MALTQTTPGIDVRGPRFSAWITTAVLAIVLATNWWPLLAAQAIIFGIGATRGPRHTPSGMLFGRIVAPRLGPVTEREPAAPVQFAQFVGLVFAAAGLIAYLAGAVLAAQVLVGFAFAAAFLNAAFGICLGCQIYPLAARLAPTGRGTAA</sequence>
<dbReference type="Pfam" id="PF14340">
    <property type="entry name" value="DUF4395"/>
    <property type="match status" value="1"/>
</dbReference>